<organism evidence="1 2">
    <name type="scientific">Cyanomargarita calcarea GSE-NOS-MK-12-04C</name>
    <dbReference type="NCBI Taxonomy" id="2839659"/>
    <lineage>
        <taxon>Bacteria</taxon>
        <taxon>Bacillati</taxon>
        <taxon>Cyanobacteriota</taxon>
        <taxon>Cyanophyceae</taxon>
        <taxon>Nostocales</taxon>
        <taxon>Cyanomargaritaceae</taxon>
        <taxon>Cyanomargarita</taxon>
    </lineage>
</organism>
<dbReference type="EMBL" id="JAHHGZ010000039">
    <property type="protein sequence ID" value="MBW4671086.1"/>
    <property type="molecule type" value="Genomic_DNA"/>
</dbReference>
<proteinExistence type="predicted"/>
<name>A0A951QSW8_9CYAN</name>
<dbReference type="Gene3D" id="3.30.1050.10">
    <property type="entry name" value="SCP2 sterol-binding domain"/>
    <property type="match status" value="1"/>
</dbReference>
<dbReference type="SUPFAM" id="SSF55718">
    <property type="entry name" value="SCP-like"/>
    <property type="match status" value="1"/>
</dbReference>
<evidence type="ECO:0000313" key="2">
    <source>
        <dbReference type="Proteomes" id="UP000729701"/>
    </source>
</evidence>
<dbReference type="InterPro" id="IPR036527">
    <property type="entry name" value="SCP2_sterol-bd_dom_sf"/>
</dbReference>
<reference evidence="1" key="1">
    <citation type="submission" date="2021-05" db="EMBL/GenBank/DDBJ databases">
        <authorList>
            <person name="Pietrasiak N."/>
            <person name="Ward R."/>
            <person name="Stajich J.E."/>
            <person name="Kurbessoian T."/>
        </authorList>
    </citation>
    <scope>NUCLEOTIDE SEQUENCE</scope>
    <source>
        <strain evidence="1">GSE-NOS-MK-12-04C</strain>
    </source>
</reference>
<dbReference type="Proteomes" id="UP000729701">
    <property type="component" value="Unassembled WGS sequence"/>
</dbReference>
<protein>
    <recommendedName>
        <fullName evidence="3">SCP2 domain-containing protein</fullName>
    </recommendedName>
</protein>
<accession>A0A951QSW8</accession>
<sequence length="120" mass="13157">MADEKNVKRLEDSLTRLSRTLGNCAAFRPGEIVLRLFGDAGGEYCISCRGGEATIAKNVDRVANHKPLLEVWGDADIIRAIVDGEKDAVKQFLTGGLRIRGNIRYFSDIAVELGILKNPL</sequence>
<dbReference type="AlphaFoldDB" id="A0A951QSW8"/>
<evidence type="ECO:0000313" key="1">
    <source>
        <dbReference type="EMBL" id="MBW4671086.1"/>
    </source>
</evidence>
<gene>
    <name evidence="1" type="ORF">KME60_27595</name>
</gene>
<comment type="caution">
    <text evidence="1">The sequence shown here is derived from an EMBL/GenBank/DDBJ whole genome shotgun (WGS) entry which is preliminary data.</text>
</comment>
<evidence type="ECO:0008006" key="3">
    <source>
        <dbReference type="Google" id="ProtNLM"/>
    </source>
</evidence>
<reference evidence="1" key="2">
    <citation type="journal article" date="2022" name="Microbiol. Resour. Announc.">
        <title>Metagenome Sequencing to Explore Phylogenomics of Terrestrial Cyanobacteria.</title>
        <authorList>
            <person name="Ward R.D."/>
            <person name="Stajich J.E."/>
            <person name="Johansen J.R."/>
            <person name="Huntemann M."/>
            <person name="Clum A."/>
            <person name="Foster B."/>
            <person name="Foster B."/>
            <person name="Roux S."/>
            <person name="Palaniappan K."/>
            <person name="Varghese N."/>
            <person name="Mukherjee S."/>
            <person name="Reddy T.B.K."/>
            <person name="Daum C."/>
            <person name="Copeland A."/>
            <person name="Chen I.A."/>
            <person name="Ivanova N.N."/>
            <person name="Kyrpides N.C."/>
            <person name="Shapiro N."/>
            <person name="Eloe-Fadrosh E.A."/>
            <person name="Pietrasiak N."/>
        </authorList>
    </citation>
    <scope>NUCLEOTIDE SEQUENCE</scope>
    <source>
        <strain evidence="1">GSE-NOS-MK-12-04C</strain>
    </source>
</reference>